<dbReference type="SUPFAM" id="SSF48264">
    <property type="entry name" value="Cytochrome P450"/>
    <property type="match status" value="1"/>
</dbReference>
<proteinExistence type="inferred from homology"/>
<keyword evidence="4 7" id="KW-0560">Oxidoreductase</keyword>
<keyword evidence="2 7" id="KW-0349">Heme</keyword>
<evidence type="ECO:0000256" key="1">
    <source>
        <dbReference type="ARBA" id="ARBA00010617"/>
    </source>
</evidence>
<keyword evidence="11" id="KW-1185">Reference proteome</keyword>
<dbReference type="Pfam" id="PF00067">
    <property type="entry name" value="p450"/>
    <property type="match status" value="1"/>
</dbReference>
<keyword evidence="3 7" id="KW-0479">Metal-binding</keyword>
<dbReference type="InterPro" id="IPR017972">
    <property type="entry name" value="Cyt_P450_CS"/>
</dbReference>
<dbReference type="Proteomes" id="UP000610124">
    <property type="component" value="Unassembled WGS sequence"/>
</dbReference>
<evidence type="ECO:0000256" key="2">
    <source>
        <dbReference type="ARBA" id="ARBA00022617"/>
    </source>
</evidence>
<dbReference type="GO" id="GO:0005506">
    <property type="term" value="F:iron ion binding"/>
    <property type="evidence" value="ECO:0007669"/>
    <property type="project" value="InterPro"/>
</dbReference>
<reference evidence="10 11" key="2">
    <citation type="submission" date="2014-07" db="EMBL/GenBank/DDBJ databases">
        <authorList>
            <person name="Zhang J.E."/>
            <person name="Yang H."/>
            <person name="Guo J."/>
            <person name="Deng Z."/>
            <person name="Luo H."/>
            <person name="Luo M."/>
            <person name="Zhao B."/>
        </authorList>
    </citation>
    <scope>NUCLEOTIDE SEQUENCE [LARGE SCALE GENOMIC DNA]</scope>
    <source>
        <strain evidence="10">ATCC 10762</strain>
        <strain evidence="11">ATCC 10762 / DSM 40127 / CCM 3239 / JCM 4008 / LMG 5968 / NBRC 12843 / NCIMB 8234 / A-377</strain>
    </source>
</reference>
<protein>
    <submittedName>
        <fullName evidence="9">Cytochrome P450</fullName>
    </submittedName>
</protein>
<evidence type="ECO:0000313" key="10">
    <source>
        <dbReference type="EMBL" id="OEV38878.1"/>
    </source>
</evidence>
<evidence type="ECO:0000313" key="11">
    <source>
        <dbReference type="Proteomes" id="UP000037395"/>
    </source>
</evidence>
<dbReference type="GO" id="GO:0020037">
    <property type="term" value="F:heme binding"/>
    <property type="evidence" value="ECO:0007669"/>
    <property type="project" value="InterPro"/>
</dbReference>
<evidence type="ECO:0000256" key="7">
    <source>
        <dbReference type="RuleBase" id="RU000461"/>
    </source>
</evidence>
<accession>A0A8H9HD90</accession>
<gene>
    <name evidence="9" type="ORF">GCM10010502_00180</name>
    <name evidence="10" type="ORF">HS99_0019675</name>
</gene>
<sequence>MSSAAPVTDTDTPPPPLPPLHRLPVTPAQPPHPTTLPDGTPAWLVTRYHDVRQVLGDPRLTRTDLHEVGTAGSTADVAANPASLFNQDGPAHRRLRGTVQKAFTPRAIAGWQPWVAAAVQQAVDALVATGPPADLVSAFTRPVPFAVTTRLMGLDGDGPDHLDERRLRRWTLALLAQGGEPAADHGETLAEFTAFTEELIERRRRAPGPDLVSRLVRAADQDGGIPPDALAFLVLGLTASGNESVTGALGNALAYLLGERPEHWPRLADPGVTEHTAERLLHFIPLGDDEATVRRAAAAVELGGVTIPAGAVVAASIGSANRDPAVHPEGLDADLARPLDAPTLAFSAGPHYCIGAWRVRLEMREALHRLATALPGLRLTVPIDRLDWQLGSTTRSPAALPVSW</sequence>
<feature type="compositionally biased region" description="Pro residues" evidence="8">
    <location>
        <begin position="12"/>
        <end position="34"/>
    </location>
</feature>
<dbReference type="InterPro" id="IPR002397">
    <property type="entry name" value="Cyt_P450_B"/>
</dbReference>
<dbReference type="EMBL" id="BMUB01000001">
    <property type="protein sequence ID" value="GGU54121.1"/>
    <property type="molecule type" value="Genomic_DNA"/>
</dbReference>
<dbReference type="PRINTS" id="PR00359">
    <property type="entry name" value="BP450"/>
</dbReference>
<dbReference type="Proteomes" id="UP000037395">
    <property type="component" value="Unassembled WGS sequence"/>
</dbReference>
<dbReference type="PANTHER" id="PTHR46696">
    <property type="entry name" value="P450, PUTATIVE (EUROFUNG)-RELATED"/>
    <property type="match status" value="1"/>
</dbReference>
<keyword evidence="6 7" id="KW-0503">Monooxygenase</keyword>
<accession>A0A1E7NE15</accession>
<dbReference type="OrthoDB" id="3873887at2"/>
<dbReference type="AlphaFoldDB" id="A0A1E7NE15"/>
<dbReference type="EMBL" id="JPRF03000012">
    <property type="protein sequence ID" value="OEV38878.1"/>
    <property type="molecule type" value="Genomic_DNA"/>
</dbReference>
<dbReference type="KEGG" id="kau:B6264_22410"/>
<reference evidence="11" key="4">
    <citation type="submission" date="2016-08" db="EMBL/GenBank/DDBJ databases">
        <title>Sequencing, assembly and comparative genomics of S. aureofaciens ATCC 10762.</title>
        <authorList>
            <person name="Gradnigo J.S."/>
            <person name="Johnson N."/>
            <person name="Somerville G.A."/>
        </authorList>
    </citation>
    <scope>NUCLEOTIDE SEQUENCE [LARGE SCALE GENOMIC DNA]</scope>
    <source>
        <strain evidence="11">ATCC 10762 / DSM 40127 / CCM 3239 / JCM 4008 / LMG 5968 / NBRC 12843 / NCIMB 8234 / A-377</strain>
    </source>
</reference>
<evidence type="ECO:0000256" key="4">
    <source>
        <dbReference type="ARBA" id="ARBA00023002"/>
    </source>
</evidence>
<dbReference type="GO" id="GO:0004497">
    <property type="term" value="F:monooxygenase activity"/>
    <property type="evidence" value="ECO:0007669"/>
    <property type="project" value="UniProtKB-KW"/>
</dbReference>
<evidence type="ECO:0000256" key="8">
    <source>
        <dbReference type="SAM" id="MobiDB-lite"/>
    </source>
</evidence>
<name>A0A1E7NE15_KITAU</name>
<dbReference type="Gene3D" id="1.10.630.10">
    <property type="entry name" value="Cytochrome P450"/>
    <property type="match status" value="1"/>
</dbReference>
<feature type="compositionally biased region" description="Low complexity" evidence="8">
    <location>
        <begin position="1"/>
        <end position="11"/>
    </location>
</feature>
<dbReference type="FunFam" id="1.10.630.10:FF:000018">
    <property type="entry name" value="Cytochrome P450 monooxygenase"/>
    <property type="match status" value="1"/>
</dbReference>
<dbReference type="RefSeq" id="WP_030555439.1">
    <property type="nucleotide sequence ID" value="NZ_BMUB01000001.1"/>
</dbReference>
<dbReference type="GO" id="GO:0016705">
    <property type="term" value="F:oxidoreductase activity, acting on paired donors, with incorporation or reduction of molecular oxygen"/>
    <property type="evidence" value="ECO:0007669"/>
    <property type="project" value="InterPro"/>
</dbReference>
<feature type="region of interest" description="Disordered" evidence="8">
    <location>
        <begin position="1"/>
        <end position="41"/>
    </location>
</feature>
<reference evidence="9" key="5">
    <citation type="submission" date="2020-09" db="EMBL/GenBank/DDBJ databases">
        <authorList>
            <person name="Sun Q."/>
            <person name="Ohkuma M."/>
        </authorList>
    </citation>
    <scope>NUCLEOTIDE SEQUENCE</scope>
    <source>
        <strain evidence="9">JCM 4434</strain>
    </source>
</reference>
<dbReference type="PANTHER" id="PTHR46696:SF1">
    <property type="entry name" value="CYTOCHROME P450 YJIB-RELATED"/>
    <property type="match status" value="1"/>
</dbReference>
<evidence type="ECO:0000256" key="3">
    <source>
        <dbReference type="ARBA" id="ARBA00022723"/>
    </source>
</evidence>
<dbReference type="InterPro" id="IPR036396">
    <property type="entry name" value="Cyt_P450_sf"/>
</dbReference>
<comment type="caution">
    <text evidence="10">The sequence shown here is derived from an EMBL/GenBank/DDBJ whole genome shotgun (WGS) entry which is preliminary data.</text>
</comment>
<comment type="similarity">
    <text evidence="1 7">Belongs to the cytochrome P450 family.</text>
</comment>
<keyword evidence="5 7" id="KW-0408">Iron</keyword>
<organism evidence="10 11">
    <name type="scientific">Kitasatospora aureofaciens</name>
    <name type="common">Streptomyces aureofaciens</name>
    <dbReference type="NCBI Taxonomy" id="1894"/>
    <lineage>
        <taxon>Bacteria</taxon>
        <taxon>Bacillati</taxon>
        <taxon>Actinomycetota</taxon>
        <taxon>Actinomycetes</taxon>
        <taxon>Kitasatosporales</taxon>
        <taxon>Streptomycetaceae</taxon>
        <taxon>Kitasatospora</taxon>
    </lineage>
</organism>
<dbReference type="GeneID" id="97483226"/>
<dbReference type="InterPro" id="IPR001128">
    <property type="entry name" value="Cyt_P450"/>
</dbReference>
<evidence type="ECO:0000256" key="6">
    <source>
        <dbReference type="ARBA" id="ARBA00023033"/>
    </source>
</evidence>
<reference evidence="10" key="3">
    <citation type="submission" date="2016-08" db="EMBL/GenBank/DDBJ databases">
        <title>Sequencing, Assembly and Comparative Genomics of S. aureofaciens ATCC 10762.</title>
        <authorList>
            <person name="Gradnigo J.S."/>
            <person name="Johnson N."/>
            <person name="Somerville G.A."/>
        </authorList>
    </citation>
    <scope>NUCLEOTIDE SEQUENCE [LARGE SCALE GENOMIC DNA]</scope>
    <source>
        <strain evidence="10">ATCC 10762</strain>
    </source>
</reference>
<dbReference type="PROSITE" id="PS00086">
    <property type="entry name" value="CYTOCHROME_P450"/>
    <property type="match status" value="1"/>
</dbReference>
<reference evidence="9" key="1">
    <citation type="journal article" date="2014" name="Int. J. Syst. Evol. Microbiol.">
        <title>Complete genome sequence of Corynebacterium casei LMG S-19264T (=DSM 44701T), isolated from a smear-ripened cheese.</title>
        <authorList>
            <consortium name="US DOE Joint Genome Institute (JGI-PGF)"/>
            <person name="Walter F."/>
            <person name="Albersmeier A."/>
            <person name="Kalinowski J."/>
            <person name="Ruckert C."/>
        </authorList>
    </citation>
    <scope>NUCLEOTIDE SEQUENCE</scope>
    <source>
        <strain evidence="9">JCM 4434</strain>
    </source>
</reference>
<evidence type="ECO:0000256" key="5">
    <source>
        <dbReference type="ARBA" id="ARBA00023004"/>
    </source>
</evidence>
<evidence type="ECO:0000313" key="9">
    <source>
        <dbReference type="EMBL" id="GGU54121.1"/>
    </source>
</evidence>